<keyword evidence="1" id="KW-0436">Ligase</keyword>
<dbReference type="PANTHER" id="PTHR43785:SF12">
    <property type="entry name" value="TYPE-1 GLUTAMINE SYNTHETASE 2"/>
    <property type="match status" value="1"/>
</dbReference>
<dbReference type="AlphaFoldDB" id="A0A381PQ20"/>
<dbReference type="SUPFAM" id="SSF55931">
    <property type="entry name" value="Glutamine synthetase/guanido kinase"/>
    <property type="match status" value="1"/>
</dbReference>
<organism evidence="3">
    <name type="scientific">marine metagenome</name>
    <dbReference type="NCBI Taxonomy" id="408172"/>
    <lineage>
        <taxon>unclassified sequences</taxon>
        <taxon>metagenomes</taxon>
        <taxon>ecological metagenomes</taxon>
    </lineage>
</organism>
<dbReference type="SMART" id="SM01230">
    <property type="entry name" value="Gln-synt_C"/>
    <property type="match status" value="1"/>
</dbReference>
<gene>
    <name evidence="3" type="ORF">METZ01_LOCUS21999</name>
</gene>
<evidence type="ECO:0000313" key="3">
    <source>
        <dbReference type="EMBL" id="SUZ69145.1"/>
    </source>
</evidence>
<dbReference type="GO" id="GO:0006542">
    <property type="term" value="P:glutamine biosynthetic process"/>
    <property type="evidence" value="ECO:0007669"/>
    <property type="project" value="InterPro"/>
</dbReference>
<dbReference type="Gene3D" id="3.30.590.10">
    <property type="entry name" value="Glutamine synthetase/guanido kinase, catalytic domain"/>
    <property type="match status" value="1"/>
</dbReference>
<dbReference type="Gene3D" id="3.10.20.70">
    <property type="entry name" value="Glutamine synthetase, N-terminal domain"/>
    <property type="match status" value="1"/>
</dbReference>
<dbReference type="InterPro" id="IPR014746">
    <property type="entry name" value="Gln_synth/guanido_kin_cat_dom"/>
</dbReference>
<dbReference type="PANTHER" id="PTHR43785">
    <property type="entry name" value="GAMMA-GLUTAMYLPUTRESCINE SYNTHETASE"/>
    <property type="match status" value="1"/>
</dbReference>
<evidence type="ECO:0000256" key="1">
    <source>
        <dbReference type="ARBA" id="ARBA00022598"/>
    </source>
</evidence>
<dbReference type="GO" id="GO:0004356">
    <property type="term" value="F:glutamine synthetase activity"/>
    <property type="evidence" value="ECO:0007669"/>
    <property type="project" value="InterPro"/>
</dbReference>
<dbReference type="PROSITE" id="PS51987">
    <property type="entry name" value="GS_CATALYTIC"/>
    <property type="match status" value="1"/>
</dbReference>
<dbReference type="Pfam" id="PF00120">
    <property type="entry name" value="Gln-synt_C"/>
    <property type="match status" value="1"/>
</dbReference>
<protein>
    <recommendedName>
        <fullName evidence="2">GS catalytic domain-containing protein</fullName>
    </recommendedName>
</protein>
<dbReference type="EMBL" id="UINC01001053">
    <property type="protein sequence ID" value="SUZ69145.1"/>
    <property type="molecule type" value="Genomic_DNA"/>
</dbReference>
<dbReference type="GO" id="GO:0006598">
    <property type="term" value="P:polyamine catabolic process"/>
    <property type="evidence" value="ECO:0007669"/>
    <property type="project" value="TreeGrafter"/>
</dbReference>
<sequence>MTYITNRNTTTMAMMKTHLKRNNINSLRKFLRKYPDTGDMEILIPDLLGVLRGKKIQRNEFEKIFSDGFCLPGGIVLLDSLGNAVPEIKNWSAEDGDPDTNAVIVPNSITPIPWSKKPSAQALFRLLDPEKNPFFADPRTILERAIKPLKKMTSKIVMAAELEFYLLDARTDRPTARVSRVPGIGRPQPGPQVYHPDDLWDIENFINDLHDFCKLQNIPAGTTISEFAPAQFEVNLHHTDDPVLACDHAVLLKRAIKAVARLHNFVACFMAKPFEEESGSGLHIHMSLYDNKGKNFFSQGKKKMTSPPYSAKFRHAIGGLTKTMAEAMAIFAPNINSYRRLQPEMFAPVEPNWGPNHRNVALRIPISDEKNLRFEHRTSGADANPYLVTAAILSGVHYGIKNHCDPGKMIHEGEIIQLKQVLPNRWDAAINAFSKSKIFPEYLGHEFCQSYVINRRYESNQFHKKISNHDFDWYMRSV</sequence>
<name>A0A381PQ20_9ZZZZ</name>
<accession>A0A381PQ20</accession>
<dbReference type="SUPFAM" id="SSF54368">
    <property type="entry name" value="Glutamine synthetase, N-terminal domain"/>
    <property type="match status" value="1"/>
</dbReference>
<feature type="domain" description="GS catalytic" evidence="2">
    <location>
        <begin position="138"/>
        <end position="478"/>
    </location>
</feature>
<evidence type="ECO:0000259" key="2">
    <source>
        <dbReference type="PROSITE" id="PS51987"/>
    </source>
</evidence>
<proteinExistence type="predicted"/>
<dbReference type="InterPro" id="IPR008146">
    <property type="entry name" value="Gln_synth_cat_dom"/>
</dbReference>
<reference evidence="3" key="1">
    <citation type="submission" date="2018-05" db="EMBL/GenBank/DDBJ databases">
        <authorList>
            <person name="Lanie J.A."/>
            <person name="Ng W.-L."/>
            <person name="Kazmierczak K.M."/>
            <person name="Andrzejewski T.M."/>
            <person name="Davidsen T.M."/>
            <person name="Wayne K.J."/>
            <person name="Tettelin H."/>
            <person name="Glass J.I."/>
            <person name="Rusch D."/>
            <person name="Podicherti R."/>
            <person name="Tsui H.-C.T."/>
            <person name="Winkler M.E."/>
        </authorList>
    </citation>
    <scope>NUCLEOTIDE SEQUENCE</scope>
</reference>
<dbReference type="InterPro" id="IPR036651">
    <property type="entry name" value="Gln_synt_N_sf"/>
</dbReference>